<evidence type="ECO:0000313" key="16">
    <source>
        <dbReference type="EMBL" id="MBP2017839.1"/>
    </source>
</evidence>
<dbReference type="PANTHER" id="PTHR45436:SF5">
    <property type="entry name" value="SENSOR HISTIDINE KINASE TRCS"/>
    <property type="match status" value="1"/>
</dbReference>
<dbReference type="InterPro" id="IPR005467">
    <property type="entry name" value="His_kinase_dom"/>
</dbReference>
<evidence type="ECO:0000256" key="2">
    <source>
        <dbReference type="ARBA" id="ARBA00004651"/>
    </source>
</evidence>
<feature type="compositionally biased region" description="Low complexity" evidence="12">
    <location>
        <begin position="469"/>
        <end position="487"/>
    </location>
</feature>
<dbReference type="SUPFAM" id="SSF103190">
    <property type="entry name" value="Sensory domain-like"/>
    <property type="match status" value="1"/>
</dbReference>
<evidence type="ECO:0000256" key="9">
    <source>
        <dbReference type="ARBA" id="ARBA00022989"/>
    </source>
</evidence>
<dbReference type="Gene3D" id="3.30.450.20">
    <property type="entry name" value="PAS domain"/>
    <property type="match status" value="1"/>
</dbReference>
<keyword evidence="6" id="KW-0808">Transferase</keyword>
<dbReference type="InterPro" id="IPR003594">
    <property type="entry name" value="HATPase_dom"/>
</dbReference>
<feature type="transmembrane region" description="Helical" evidence="13">
    <location>
        <begin position="12"/>
        <end position="32"/>
    </location>
</feature>
<accession>A0ABS4JTQ6</accession>
<dbReference type="InterPro" id="IPR003660">
    <property type="entry name" value="HAMP_dom"/>
</dbReference>
<dbReference type="SUPFAM" id="SSF55874">
    <property type="entry name" value="ATPase domain of HSP90 chaperone/DNA topoisomerase II/histidine kinase"/>
    <property type="match status" value="1"/>
</dbReference>
<dbReference type="Gene3D" id="1.10.287.130">
    <property type="match status" value="1"/>
</dbReference>
<evidence type="ECO:0000256" key="4">
    <source>
        <dbReference type="ARBA" id="ARBA00022475"/>
    </source>
</evidence>
<proteinExistence type="predicted"/>
<dbReference type="SMART" id="SM00388">
    <property type="entry name" value="HisKA"/>
    <property type="match status" value="1"/>
</dbReference>
<dbReference type="InterPro" id="IPR036097">
    <property type="entry name" value="HisK_dim/P_sf"/>
</dbReference>
<dbReference type="PROSITE" id="PS50109">
    <property type="entry name" value="HIS_KIN"/>
    <property type="match status" value="1"/>
</dbReference>
<evidence type="ECO:0000256" key="6">
    <source>
        <dbReference type="ARBA" id="ARBA00022679"/>
    </source>
</evidence>
<feature type="transmembrane region" description="Helical" evidence="13">
    <location>
        <begin position="169"/>
        <end position="189"/>
    </location>
</feature>
<protein>
    <recommendedName>
        <fullName evidence="3">histidine kinase</fullName>
        <ecNumber evidence="3">2.7.13.3</ecNumber>
    </recommendedName>
</protein>
<keyword evidence="5" id="KW-0597">Phosphoprotein</keyword>
<keyword evidence="11 13" id="KW-0472">Membrane</keyword>
<dbReference type="SUPFAM" id="SSF47384">
    <property type="entry name" value="Homodimeric domain of signal transducing histidine kinase"/>
    <property type="match status" value="1"/>
</dbReference>
<evidence type="ECO:0000256" key="13">
    <source>
        <dbReference type="SAM" id="Phobius"/>
    </source>
</evidence>
<keyword evidence="9 13" id="KW-1133">Transmembrane helix</keyword>
<comment type="caution">
    <text evidence="16">The sequence shown here is derived from an EMBL/GenBank/DDBJ whole genome shotgun (WGS) entry which is preliminary data.</text>
</comment>
<evidence type="ECO:0000256" key="10">
    <source>
        <dbReference type="ARBA" id="ARBA00023012"/>
    </source>
</evidence>
<evidence type="ECO:0000259" key="14">
    <source>
        <dbReference type="PROSITE" id="PS50109"/>
    </source>
</evidence>
<comment type="subcellular location">
    <subcellularLocation>
        <location evidence="2">Cell membrane</location>
        <topology evidence="2">Multi-pass membrane protein</topology>
    </subcellularLocation>
</comment>
<dbReference type="InterPro" id="IPR050428">
    <property type="entry name" value="TCS_sensor_his_kinase"/>
</dbReference>
<dbReference type="PROSITE" id="PS50885">
    <property type="entry name" value="HAMP"/>
    <property type="match status" value="1"/>
</dbReference>
<evidence type="ECO:0000256" key="3">
    <source>
        <dbReference type="ARBA" id="ARBA00012438"/>
    </source>
</evidence>
<comment type="catalytic activity">
    <reaction evidence="1">
        <text>ATP + protein L-histidine = ADP + protein N-phospho-L-histidine.</text>
        <dbReference type="EC" id="2.7.13.3"/>
    </reaction>
</comment>
<keyword evidence="7 13" id="KW-0812">Transmembrane</keyword>
<evidence type="ECO:0000259" key="15">
    <source>
        <dbReference type="PROSITE" id="PS50885"/>
    </source>
</evidence>
<gene>
    <name evidence="16" type="ORF">J2Z79_001224</name>
</gene>
<sequence length="495" mass="52169">MGRSLSLRLLLSYLLVTLLVLATVDVLSLTYLERTALSERRAALSEQATVVAGASRQYMLKGHDYLEYIAQDMGRLAGTRVIILDARGVVLRDSFYDPSLLNTSLAARPEVGAALEGAYATRLERVDGAGRTLYAAAPIPDDRGRALGAVLVATSVEPLLAELAPVRRVLLTVSLAALLVAAGAGWWLARSLTRPVAALTAAIRAVEAGDLTSRVAVDSQDELGRLAEAFNRMADRLSRLEASRQAFVADAAHELRTPLAGLKALVEPLLSGAVPPGPEQEAFLREIGREVDRLAELAADLLTLSELEAGRPLAPGESDLVVLLGSVRARLTPLAQARAVSIHLDAPAALPAVVDPLKLERAFYNLVHNAIAHSPAGEAVTLSAARQGDWMSVTVADRGPGIPPEELGRIFDRFYRRERSRSRERGGAGLGLSIAREIVEAHGGRIRVESVVGEGTRVVVEIPEGPGTGAAARTGQAGAVTAAGTDGPEAAGDTP</sequence>
<dbReference type="InterPro" id="IPR029151">
    <property type="entry name" value="Sensor-like_sf"/>
</dbReference>
<feature type="domain" description="HAMP" evidence="15">
    <location>
        <begin position="190"/>
        <end position="242"/>
    </location>
</feature>
<keyword evidence="10" id="KW-0902">Two-component regulatory system</keyword>
<dbReference type="CDD" id="cd00075">
    <property type="entry name" value="HATPase"/>
    <property type="match status" value="1"/>
</dbReference>
<evidence type="ECO:0000256" key="1">
    <source>
        <dbReference type="ARBA" id="ARBA00000085"/>
    </source>
</evidence>
<dbReference type="EMBL" id="JAGGLG010000007">
    <property type="protein sequence ID" value="MBP2017839.1"/>
    <property type="molecule type" value="Genomic_DNA"/>
</dbReference>
<evidence type="ECO:0000256" key="11">
    <source>
        <dbReference type="ARBA" id="ARBA00023136"/>
    </source>
</evidence>
<evidence type="ECO:0000256" key="8">
    <source>
        <dbReference type="ARBA" id="ARBA00022777"/>
    </source>
</evidence>
<reference evidence="16 17" key="1">
    <citation type="submission" date="2021-03" db="EMBL/GenBank/DDBJ databases">
        <title>Genomic Encyclopedia of Type Strains, Phase IV (KMG-IV): sequencing the most valuable type-strain genomes for metagenomic binning, comparative biology and taxonomic classification.</title>
        <authorList>
            <person name="Goeker M."/>
        </authorList>
    </citation>
    <scope>NUCLEOTIDE SEQUENCE [LARGE SCALE GENOMIC DNA]</scope>
    <source>
        <strain evidence="16 17">DSM 27138</strain>
    </source>
</reference>
<dbReference type="SMART" id="SM00387">
    <property type="entry name" value="HATPase_c"/>
    <property type="match status" value="1"/>
</dbReference>
<dbReference type="EC" id="2.7.13.3" evidence="3"/>
<dbReference type="SMART" id="SM00304">
    <property type="entry name" value="HAMP"/>
    <property type="match status" value="1"/>
</dbReference>
<dbReference type="SUPFAM" id="SSF158472">
    <property type="entry name" value="HAMP domain-like"/>
    <property type="match status" value="1"/>
</dbReference>
<keyword evidence="17" id="KW-1185">Reference proteome</keyword>
<dbReference type="PANTHER" id="PTHR45436">
    <property type="entry name" value="SENSOR HISTIDINE KINASE YKOH"/>
    <property type="match status" value="1"/>
</dbReference>
<dbReference type="CDD" id="cd00082">
    <property type="entry name" value="HisKA"/>
    <property type="match status" value="1"/>
</dbReference>
<feature type="region of interest" description="Disordered" evidence="12">
    <location>
        <begin position="463"/>
        <end position="495"/>
    </location>
</feature>
<dbReference type="Pfam" id="PF02518">
    <property type="entry name" value="HATPase_c"/>
    <property type="match status" value="1"/>
</dbReference>
<evidence type="ECO:0000256" key="5">
    <source>
        <dbReference type="ARBA" id="ARBA00022553"/>
    </source>
</evidence>
<keyword evidence="4" id="KW-1003">Cell membrane</keyword>
<evidence type="ECO:0000313" key="17">
    <source>
        <dbReference type="Proteomes" id="UP001519289"/>
    </source>
</evidence>
<dbReference type="InterPro" id="IPR003661">
    <property type="entry name" value="HisK_dim/P_dom"/>
</dbReference>
<evidence type="ECO:0000256" key="7">
    <source>
        <dbReference type="ARBA" id="ARBA00022692"/>
    </source>
</evidence>
<dbReference type="Pfam" id="PF00512">
    <property type="entry name" value="HisKA"/>
    <property type="match status" value="1"/>
</dbReference>
<keyword evidence="8 16" id="KW-0418">Kinase</keyword>
<dbReference type="Gene3D" id="6.10.340.10">
    <property type="match status" value="1"/>
</dbReference>
<feature type="domain" description="Histidine kinase" evidence="14">
    <location>
        <begin position="250"/>
        <end position="466"/>
    </location>
</feature>
<name>A0ABS4JTQ6_9FIRM</name>
<dbReference type="Pfam" id="PF00672">
    <property type="entry name" value="HAMP"/>
    <property type="match status" value="1"/>
</dbReference>
<organism evidence="16 17">
    <name type="scientific">Symbiobacterium terraclitae</name>
    <dbReference type="NCBI Taxonomy" id="557451"/>
    <lineage>
        <taxon>Bacteria</taxon>
        <taxon>Bacillati</taxon>
        <taxon>Bacillota</taxon>
        <taxon>Clostridia</taxon>
        <taxon>Eubacteriales</taxon>
        <taxon>Symbiobacteriaceae</taxon>
        <taxon>Symbiobacterium</taxon>
    </lineage>
</organism>
<evidence type="ECO:0000256" key="12">
    <source>
        <dbReference type="SAM" id="MobiDB-lite"/>
    </source>
</evidence>
<dbReference type="Proteomes" id="UP001519289">
    <property type="component" value="Unassembled WGS sequence"/>
</dbReference>
<dbReference type="Gene3D" id="3.30.565.10">
    <property type="entry name" value="Histidine kinase-like ATPase, C-terminal domain"/>
    <property type="match status" value="1"/>
</dbReference>
<dbReference type="InterPro" id="IPR036890">
    <property type="entry name" value="HATPase_C_sf"/>
</dbReference>
<dbReference type="PRINTS" id="PR00344">
    <property type="entry name" value="BCTRLSENSOR"/>
</dbReference>
<dbReference type="CDD" id="cd06225">
    <property type="entry name" value="HAMP"/>
    <property type="match status" value="1"/>
</dbReference>
<dbReference type="InterPro" id="IPR004358">
    <property type="entry name" value="Sig_transdc_His_kin-like_C"/>
</dbReference>
<dbReference type="GO" id="GO:0016301">
    <property type="term" value="F:kinase activity"/>
    <property type="evidence" value="ECO:0007669"/>
    <property type="project" value="UniProtKB-KW"/>
</dbReference>